<dbReference type="PANTHER" id="PTHR34701">
    <property type="entry name" value="TRANSCRIPTIONAL REGULATOR MRAZ"/>
    <property type="match status" value="1"/>
</dbReference>
<evidence type="ECO:0000313" key="10">
    <source>
        <dbReference type="Proteomes" id="UP000041314"/>
    </source>
</evidence>
<keyword evidence="9" id="KW-0131">Cell cycle</keyword>
<dbReference type="InterPro" id="IPR037914">
    <property type="entry name" value="SpoVT-AbrB_sf"/>
</dbReference>
<protein>
    <recommendedName>
        <fullName evidence="1 7">Transcriptional regulator MraZ</fullName>
    </recommendedName>
</protein>
<dbReference type="NCBIfam" id="TIGR00242">
    <property type="entry name" value="division/cell wall cluster transcriptional repressor MraZ"/>
    <property type="match status" value="1"/>
</dbReference>
<keyword evidence="2 7" id="KW-0963">Cytoplasm</keyword>
<evidence type="ECO:0000256" key="6">
    <source>
        <dbReference type="ARBA" id="ARBA00023163"/>
    </source>
</evidence>
<dbReference type="InterPro" id="IPR035642">
    <property type="entry name" value="MraZ_N"/>
</dbReference>
<comment type="subunit">
    <text evidence="7">Forms oligomers.</text>
</comment>
<evidence type="ECO:0000256" key="2">
    <source>
        <dbReference type="ARBA" id="ARBA00022490"/>
    </source>
</evidence>
<dbReference type="HAMAP" id="MF_01008">
    <property type="entry name" value="MraZ"/>
    <property type="match status" value="1"/>
</dbReference>
<dbReference type="PROSITE" id="PS51740">
    <property type="entry name" value="SPOVT_ABRB"/>
    <property type="match status" value="2"/>
</dbReference>
<dbReference type="GO" id="GO:0003700">
    <property type="term" value="F:DNA-binding transcription factor activity"/>
    <property type="evidence" value="ECO:0007669"/>
    <property type="project" value="UniProtKB-UniRule"/>
</dbReference>
<dbReference type="CDD" id="cd16320">
    <property type="entry name" value="MraZ_N"/>
    <property type="match status" value="1"/>
</dbReference>
<dbReference type="SUPFAM" id="SSF89447">
    <property type="entry name" value="AbrB/MazE/MraZ-like"/>
    <property type="match status" value="1"/>
</dbReference>
<accession>A0A655CHT4</accession>
<evidence type="ECO:0000313" key="9">
    <source>
        <dbReference type="EMBL" id="CNU14499.1"/>
    </source>
</evidence>
<keyword evidence="4 7" id="KW-0805">Transcription regulation</keyword>
<keyword evidence="5 7" id="KW-0238">DNA-binding</keyword>
<dbReference type="Pfam" id="PF02381">
    <property type="entry name" value="MraZ"/>
    <property type="match status" value="2"/>
</dbReference>
<dbReference type="InterPro" id="IPR020603">
    <property type="entry name" value="MraZ_dom"/>
</dbReference>
<evidence type="ECO:0000256" key="4">
    <source>
        <dbReference type="ARBA" id="ARBA00023015"/>
    </source>
</evidence>
<dbReference type="Gene3D" id="3.40.1550.20">
    <property type="entry name" value="Transcriptional regulator MraZ domain"/>
    <property type="match status" value="1"/>
</dbReference>
<keyword evidence="9" id="KW-0132">Cell division</keyword>
<dbReference type="InterPro" id="IPR003444">
    <property type="entry name" value="MraZ"/>
</dbReference>
<comment type="similarity">
    <text evidence="7">Belongs to the MraZ family.</text>
</comment>
<evidence type="ECO:0000259" key="8">
    <source>
        <dbReference type="PROSITE" id="PS51740"/>
    </source>
</evidence>
<keyword evidence="6 7" id="KW-0804">Transcription</keyword>
<dbReference type="GO" id="GO:2000143">
    <property type="term" value="P:negative regulation of DNA-templated transcription initiation"/>
    <property type="evidence" value="ECO:0007669"/>
    <property type="project" value="TreeGrafter"/>
</dbReference>
<dbReference type="GO" id="GO:0009295">
    <property type="term" value="C:nucleoid"/>
    <property type="evidence" value="ECO:0007669"/>
    <property type="project" value="UniProtKB-SubCell"/>
</dbReference>
<dbReference type="InterPro" id="IPR035644">
    <property type="entry name" value="MraZ_C"/>
</dbReference>
<name>A0A655CHT4_SALET</name>
<dbReference type="InterPro" id="IPR038619">
    <property type="entry name" value="MraZ_sf"/>
</dbReference>
<proteinExistence type="inferred from homology"/>
<dbReference type="FunFam" id="3.40.1550.20:FF:000001">
    <property type="entry name" value="Transcriptional regulator MraZ"/>
    <property type="match status" value="1"/>
</dbReference>
<dbReference type="CDD" id="cd16321">
    <property type="entry name" value="MraZ_C"/>
    <property type="match status" value="1"/>
</dbReference>
<sequence length="164" mass="18851">MWDKVVRRGETGMFRGATLVNLDSKGRLTVPTRYREQLIESATGQMVCTIDIHHPCLLLYPLPEWEIIEQKLSRLSSMNPVERRVQRLLLGHASECQMDGAGRLLIAPVLRQHAGLTKEVMLVGQFNKFELWDETTWYQQVKEDIDAEQSATETLSERLQDLSL</sequence>
<keyword evidence="3" id="KW-0677">Repeat</keyword>
<dbReference type="EMBL" id="CQPA01000012">
    <property type="protein sequence ID" value="CNU14499.1"/>
    <property type="molecule type" value="Genomic_DNA"/>
</dbReference>
<organism evidence="9 10">
    <name type="scientific">Salmonella enterica subsp. enterica serovar Bovismorbificans</name>
    <dbReference type="NCBI Taxonomy" id="58097"/>
    <lineage>
        <taxon>Bacteria</taxon>
        <taxon>Pseudomonadati</taxon>
        <taxon>Pseudomonadota</taxon>
        <taxon>Gammaproteobacteria</taxon>
        <taxon>Enterobacterales</taxon>
        <taxon>Enterobacteriaceae</taxon>
        <taxon>Salmonella</taxon>
    </lineage>
</organism>
<dbReference type="GO" id="GO:0005737">
    <property type="term" value="C:cytoplasm"/>
    <property type="evidence" value="ECO:0007669"/>
    <property type="project" value="UniProtKB-UniRule"/>
</dbReference>
<dbReference type="Proteomes" id="UP000041314">
    <property type="component" value="Unassembled WGS sequence"/>
</dbReference>
<reference evidence="9 10" key="1">
    <citation type="submission" date="2015-03" db="EMBL/GenBank/DDBJ databases">
        <authorList>
            <consortium name="Pathogen Informatics"/>
        </authorList>
    </citation>
    <scope>NUCLEOTIDE SEQUENCE [LARGE SCALE GENOMIC DNA]</scope>
    <source>
        <strain evidence="9 10">A1104</strain>
    </source>
</reference>
<evidence type="ECO:0000256" key="5">
    <source>
        <dbReference type="ARBA" id="ARBA00023125"/>
    </source>
</evidence>
<evidence type="ECO:0000256" key="1">
    <source>
        <dbReference type="ARBA" id="ARBA00013860"/>
    </source>
</evidence>
<comment type="subcellular location">
    <subcellularLocation>
        <location evidence="7">Cytoplasm</location>
        <location evidence="7">Nucleoid</location>
    </subcellularLocation>
</comment>
<dbReference type="PANTHER" id="PTHR34701:SF1">
    <property type="entry name" value="TRANSCRIPTIONAL REGULATOR MRAZ"/>
    <property type="match status" value="1"/>
</dbReference>
<gene>
    <name evidence="7 9" type="primary">mraZ</name>
    <name evidence="9" type="ORF">ERS008198_02029</name>
</gene>
<comment type="function">
    <text evidence="7">Negatively regulates its own expression and that of the subsequent genes in the proximal part of the division and cell wall (dcw) gene cluster. Acts by binding directly to DNA. May also regulate the expression of genes outside the dcw cluster.</text>
</comment>
<evidence type="ECO:0000256" key="3">
    <source>
        <dbReference type="ARBA" id="ARBA00022737"/>
    </source>
</evidence>
<feature type="domain" description="SpoVT-AbrB" evidence="8">
    <location>
        <begin position="93"/>
        <end position="136"/>
    </location>
</feature>
<dbReference type="GO" id="GO:0051301">
    <property type="term" value="P:cell division"/>
    <property type="evidence" value="ECO:0007669"/>
    <property type="project" value="UniProtKB-KW"/>
</dbReference>
<feature type="domain" description="SpoVT-AbrB" evidence="8">
    <location>
        <begin position="17"/>
        <end position="64"/>
    </location>
</feature>
<dbReference type="InterPro" id="IPR007159">
    <property type="entry name" value="SpoVT-AbrB_dom"/>
</dbReference>
<keyword evidence="7" id="KW-0678">Repressor</keyword>
<dbReference type="GO" id="GO:0000976">
    <property type="term" value="F:transcription cis-regulatory region binding"/>
    <property type="evidence" value="ECO:0007669"/>
    <property type="project" value="TreeGrafter"/>
</dbReference>
<evidence type="ECO:0000256" key="7">
    <source>
        <dbReference type="HAMAP-Rule" id="MF_01008"/>
    </source>
</evidence>
<dbReference type="AlphaFoldDB" id="A0A655CHT4"/>